<accession>A0A087A1N4</accession>
<dbReference type="AlphaFoldDB" id="A0A087A1N4"/>
<evidence type="ECO:0000313" key="6">
    <source>
        <dbReference type="EMBL" id="KFI52684.1"/>
    </source>
</evidence>
<dbReference type="Pfam" id="PF00356">
    <property type="entry name" value="LacI"/>
    <property type="match status" value="1"/>
</dbReference>
<dbReference type="Gene3D" id="1.10.260.40">
    <property type="entry name" value="lambda repressor-like DNA-binding domains"/>
    <property type="match status" value="1"/>
</dbReference>
<evidence type="ECO:0000256" key="3">
    <source>
        <dbReference type="ARBA" id="ARBA00023163"/>
    </source>
</evidence>
<dbReference type="CDD" id="cd06267">
    <property type="entry name" value="PBP1_LacI_sugar_binding-like"/>
    <property type="match status" value="1"/>
</dbReference>
<feature type="compositionally biased region" description="Low complexity" evidence="4">
    <location>
        <begin position="26"/>
        <end position="46"/>
    </location>
</feature>
<dbReference type="PANTHER" id="PTHR30146:SF109">
    <property type="entry name" value="HTH-TYPE TRANSCRIPTIONAL REGULATOR GALS"/>
    <property type="match status" value="1"/>
</dbReference>
<dbReference type="RefSeq" id="WP_051923649.1">
    <property type="nucleotide sequence ID" value="NZ_JDUU01000006.1"/>
</dbReference>
<dbReference type="PROSITE" id="PS50932">
    <property type="entry name" value="HTH_LACI_2"/>
    <property type="match status" value="1"/>
</dbReference>
<feature type="region of interest" description="Disordered" evidence="4">
    <location>
        <begin position="26"/>
        <end position="50"/>
    </location>
</feature>
<keyword evidence="1" id="KW-0805">Transcription regulation</keyword>
<dbReference type="InterPro" id="IPR046335">
    <property type="entry name" value="LacI/GalR-like_sensor"/>
</dbReference>
<dbReference type="Pfam" id="PF13377">
    <property type="entry name" value="Peripla_BP_3"/>
    <property type="match status" value="1"/>
</dbReference>
<dbReference type="Gene3D" id="3.40.50.2300">
    <property type="match status" value="2"/>
</dbReference>
<dbReference type="eggNOG" id="COG1609">
    <property type="taxonomic scope" value="Bacteria"/>
</dbReference>
<keyword evidence="7" id="KW-1185">Reference proteome</keyword>
<evidence type="ECO:0000313" key="7">
    <source>
        <dbReference type="Proteomes" id="UP000029108"/>
    </source>
</evidence>
<feature type="domain" description="HTH lacI-type" evidence="5">
    <location>
        <begin position="54"/>
        <end position="98"/>
    </location>
</feature>
<dbReference type="Proteomes" id="UP000029108">
    <property type="component" value="Unassembled WGS sequence"/>
</dbReference>
<dbReference type="CDD" id="cd01392">
    <property type="entry name" value="HTH_LacI"/>
    <property type="match status" value="1"/>
</dbReference>
<name>A0A087A1N4_9BIFI</name>
<proteinExistence type="predicted"/>
<dbReference type="InterPro" id="IPR010982">
    <property type="entry name" value="Lambda_DNA-bd_dom_sf"/>
</dbReference>
<evidence type="ECO:0000256" key="2">
    <source>
        <dbReference type="ARBA" id="ARBA00023125"/>
    </source>
</evidence>
<dbReference type="EMBL" id="JGYN01000004">
    <property type="protein sequence ID" value="KFI52684.1"/>
    <property type="molecule type" value="Genomic_DNA"/>
</dbReference>
<dbReference type="GO" id="GO:0000976">
    <property type="term" value="F:transcription cis-regulatory region binding"/>
    <property type="evidence" value="ECO:0007669"/>
    <property type="project" value="TreeGrafter"/>
</dbReference>
<gene>
    <name evidence="6" type="ORF">BBIA_0365</name>
</gene>
<organism evidence="6 7">
    <name type="scientific">Bifidobacterium biavatii DSM 23969</name>
    <dbReference type="NCBI Taxonomy" id="1437608"/>
    <lineage>
        <taxon>Bacteria</taxon>
        <taxon>Bacillati</taxon>
        <taxon>Actinomycetota</taxon>
        <taxon>Actinomycetes</taxon>
        <taxon>Bifidobacteriales</taxon>
        <taxon>Bifidobacteriaceae</taxon>
        <taxon>Bifidobacterium</taxon>
    </lineage>
</organism>
<keyword evidence="3" id="KW-0804">Transcription</keyword>
<dbReference type="SUPFAM" id="SSF47413">
    <property type="entry name" value="lambda repressor-like DNA-binding domains"/>
    <property type="match status" value="1"/>
</dbReference>
<comment type="caution">
    <text evidence="6">The sequence shown here is derived from an EMBL/GenBank/DDBJ whole genome shotgun (WGS) entry which is preliminary data.</text>
</comment>
<dbReference type="SUPFAM" id="SSF53822">
    <property type="entry name" value="Periplasmic binding protein-like I"/>
    <property type="match status" value="1"/>
</dbReference>
<evidence type="ECO:0000256" key="1">
    <source>
        <dbReference type="ARBA" id="ARBA00023015"/>
    </source>
</evidence>
<dbReference type="InterPro" id="IPR000843">
    <property type="entry name" value="HTH_LacI"/>
</dbReference>
<evidence type="ECO:0000256" key="4">
    <source>
        <dbReference type="SAM" id="MobiDB-lite"/>
    </source>
</evidence>
<keyword evidence="2" id="KW-0238">DNA-binding</keyword>
<dbReference type="GO" id="GO:0003700">
    <property type="term" value="F:DNA-binding transcription factor activity"/>
    <property type="evidence" value="ECO:0007669"/>
    <property type="project" value="TreeGrafter"/>
</dbReference>
<evidence type="ECO:0000259" key="5">
    <source>
        <dbReference type="PROSITE" id="PS50932"/>
    </source>
</evidence>
<dbReference type="PANTHER" id="PTHR30146">
    <property type="entry name" value="LACI-RELATED TRANSCRIPTIONAL REPRESSOR"/>
    <property type="match status" value="1"/>
</dbReference>
<sequence length="376" mass="39898">MTGGIGRHGGGDDNGTGAAEIMSALPSSSAVSASPAPTGSPSLSAGIPRTPRRVTIRDVAALAGVSPSTVSRAFALPDRVSTATAKRIFEAAERLGYHDDRVESRPLGKPTRLVGIIVPDIANQFFSTIMRGVQRELQGEGISLMVAESQEDARAEREAFDRLAPYVDGMVLAGSRMPDATIRKCAQTRPLVVVNREVRGVPSVVVDVRTGIDQALQCLTDHGHRRVTYLDGPAASWSAGVRWKTLKAACERRGVTVRRIWPNLPTFDGGAAAAERCAASPTDAVVAHNDLMAVGFMVAMRARGIRCPDDYSLLGFDDGMVARICDPAIASINLSVPKLGVYAARILLRRIAGEPVPDLITVPSSLTERASVADVR</sequence>
<dbReference type="InterPro" id="IPR028082">
    <property type="entry name" value="Peripla_BP_I"/>
</dbReference>
<reference evidence="6 7" key="1">
    <citation type="submission" date="2014-03" db="EMBL/GenBank/DDBJ databases">
        <title>Genomics of Bifidobacteria.</title>
        <authorList>
            <person name="Ventura M."/>
            <person name="Milani C."/>
            <person name="Lugli G.A."/>
        </authorList>
    </citation>
    <scope>NUCLEOTIDE SEQUENCE [LARGE SCALE GENOMIC DNA]</scope>
    <source>
        <strain evidence="6 7">DSM 23969</strain>
    </source>
</reference>
<dbReference type="STRING" id="1437608.GCA_000771645_02229"/>
<dbReference type="SMART" id="SM00354">
    <property type="entry name" value="HTH_LACI"/>
    <property type="match status" value="1"/>
</dbReference>
<protein>
    <submittedName>
        <fullName evidence="6">Transcriptional regulator, LacI family</fullName>
    </submittedName>
</protein>